<dbReference type="PROSITE" id="PS51819">
    <property type="entry name" value="VOC"/>
    <property type="match status" value="1"/>
</dbReference>
<dbReference type="InterPro" id="IPR004360">
    <property type="entry name" value="Glyas_Fos-R_dOase_dom"/>
</dbReference>
<dbReference type="Pfam" id="PF00903">
    <property type="entry name" value="Glyoxalase"/>
    <property type="match status" value="1"/>
</dbReference>
<organism evidence="2 3">
    <name type="scientific">Actinidia rufa</name>
    <dbReference type="NCBI Taxonomy" id="165716"/>
    <lineage>
        <taxon>Eukaryota</taxon>
        <taxon>Viridiplantae</taxon>
        <taxon>Streptophyta</taxon>
        <taxon>Embryophyta</taxon>
        <taxon>Tracheophyta</taxon>
        <taxon>Spermatophyta</taxon>
        <taxon>Magnoliopsida</taxon>
        <taxon>eudicotyledons</taxon>
        <taxon>Gunneridae</taxon>
        <taxon>Pentapetalae</taxon>
        <taxon>asterids</taxon>
        <taxon>Ericales</taxon>
        <taxon>Actinidiaceae</taxon>
        <taxon>Actinidia</taxon>
    </lineage>
</organism>
<name>A0A7J0HFX2_9ERIC</name>
<dbReference type="Proteomes" id="UP000585474">
    <property type="component" value="Unassembled WGS sequence"/>
</dbReference>
<dbReference type="CDD" id="cd07245">
    <property type="entry name" value="VOC_like"/>
    <property type="match status" value="1"/>
</dbReference>
<accession>A0A7J0HFX2</accession>
<dbReference type="InterPro" id="IPR037523">
    <property type="entry name" value="VOC_core"/>
</dbReference>
<evidence type="ECO:0000313" key="3">
    <source>
        <dbReference type="Proteomes" id="UP000585474"/>
    </source>
</evidence>
<proteinExistence type="predicted"/>
<protein>
    <submittedName>
        <fullName evidence="2">Lactoylglutathione lyase</fullName>
    </submittedName>
</protein>
<dbReference type="OrthoDB" id="16820at2759"/>
<dbReference type="GO" id="GO:0016829">
    <property type="term" value="F:lyase activity"/>
    <property type="evidence" value="ECO:0007669"/>
    <property type="project" value="UniProtKB-KW"/>
</dbReference>
<feature type="domain" description="VOC" evidence="1">
    <location>
        <begin position="8"/>
        <end position="138"/>
    </location>
</feature>
<evidence type="ECO:0000313" key="2">
    <source>
        <dbReference type="EMBL" id="GFZ22040.1"/>
    </source>
</evidence>
<reference evidence="2 3" key="1">
    <citation type="submission" date="2019-07" db="EMBL/GenBank/DDBJ databases">
        <title>De Novo Assembly of kiwifruit Actinidia rufa.</title>
        <authorList>
            <person name="Sugita-Konishi S."/>
            <person name="Sato K."/>
            <person name="Mori E."/>
            <person name="Abe Y."/>
            <person name="Kisaki G."/>
            <person name="Hamano K."/>
            <person name="Suezawa K."/>
            <person name="Otani M."/>
            <person name="Fukuda T."/>
            <person name="Manabe T."/>
            <person name="Gomi K."/>
            <person name="Tabuchi M."/>
            <person name="Akimitsu K."/>
            <person name="Kataoka I."/>
        </authorList>
    </citation>
    <scope>NUCLEOTIDE SEQUENCE [LARGE SCALE GENOMIC DNA]</scope>
    <source>
        <strain evidence="3">cv. Fuchu</strain>
    </source>
</reference>
<keyword evidence="2" id="KW-0456">Lyase</keyword>
<gene>
    <name evidence="2" type="ORF">Acr_29g0012020</name>
</gene>
<dbReference type="SUPFAM" id="SSF54593">
    <property type="entry name" value="Glyoxalase/Bleomycin resistance protein/Dihydroxybiphenyl dioxygenase"/>
    <property type="match status" value="1"/>
</dbReference>
<sequence length="139" mass="15750">MAAAKGACFNHVSRESTDIKRLAQFYQEILGFEQIESPKFGFNVIWLKLAPSFFLHLIERDPETKLPEGPWSASAAVADPKSLPRGHHICFSVSNFDSFVQTLKEKGIETHQTTQPNGKTKQVFFFDPDGEFLQPRCFT</sequence>
<dbReference type="InterPro" id="IPR029068">
    <property type="entry name" value="Glyas_Bleomycin-R_OHBP_Dase"/>
</dbReference>
<keyword evidence="3" id="KW-1185">Reference proteome</keyword>
<dbReference type="Gene3D" id="3.10.180.10">
    <property type="entry name" value="2,3-Dihydroxybiphenyl 1,2-Dioxygenase, domain 1"/>
    <property type="match status" value="1"/>
</dbReference>
<comment type="caution">
    <text evidence="2">The sequence shown here is derived from an EMBL/GenBank/DDBJ whole genome shotgun (WGS) entry which is preliminary data.</text>
</comment>
<dbReference type="AlphaFoldDB" id="A0A7J0HFX2"/>
<evidence type="ECO:0000259" key="1">
    <source>
        <dbReference type="PROSITE" id="PS51819"/>
    </source>
</evidence>
<dbReference type="PANTHER" id="PTHR47802:SF1">
    <property type="entry name" value="GLYOXALASE FAMILY PROTEIN, EXPRESSED"/>
    <property type="match status" value="1"/>
</dbReference>
<dbReference type="PANTHER" id="PTHR47802">
    <property type="entry name" value="GLYOXALASE FAMILY PROTEIN, EXPRESSED"/>
    <property type="match status" value="1"/>
</dbReference>
<dbReference type="EMBL" id="BJWL01000029">
    <property type="protein sequence ID" value="GFZ22040.1"/>
    <property type="molecule type" value="Genomic_DNA"/>
</dbReference>